<comment type="caution">
    <text evidence="3">The sequence shown here is derived from an EMBL/GenBank/DDBJ whole genome shotgun (WGS) entry which is preliminary data.</text>
</comment>
<dbReference type="PANTHER" id="PTHR45702:SF2">
    <property type="entry name" value="KUZBANIAN, ISOFORM A"/>
    <property type="match status" value="1"/>
</dbReference>
<feature type="compositionally biased region" description="Polar residues" evidence="1">
    <location>
        <begin position="112"/>
        <end position="127"/>
    </location>
</feature>
<feature type="compositionally biased region" description="Basic and acidic residues" evidence="1">
    <location>
        <begin position="168"/>
        <end position="207"/>
    </location>
</feature>
<gene>
    <name evidence="3" type="primary">AVEN_9533_1</name>
    <name evidence="3" type="ORF">NPIL_338481</name>
</gene>
<keyword evidence="4" id="KW-1185">Reference proteome</keyword>
<dbReference type="Proteomes" id="UP000887013">
    <property type="component" value="Unassembled WGS sequence"/>
</dbReference>
<feature type="chain" id="PRO_5036462442" evidence="2">
    <location>
        <begin position="26"/>
        <end position="544"/>
    </location>
</feature>
<proteinExistence type="predicted"/>
<reference evidence="3" key="1">
    <citation type="submission" date="2020-08" db="EMBL/GenBank/DDBJ databases">
        <title>Multicomponent nature underlies the extraordinary mechanical properties of spider dragline silk.</title>
        <authorList>
            <person name="Kono N."/>
            <person name="Nakamura H."/>
            <person name="Mori M."/>
            <person name="Yoshida Y."/>
            <person name="Ohtoshi R."/>
            <person name="Malay A.D."/>
            <person name="Moran D.A.P."/>
            <person name="Tomita M."/>
            <person name="Numata K."/>
            <person name="Arakawa K."/>
        </authorList>
    </citation>
    <scope>NUCLEOTIDE SEQUENCE</scope>
</reference>
<dbReference type="GO" id="GO:0007219">
    <property type="term" value="P:Notch signaling pathway"/>
    <property type="evidence" value="ECO:0007669"/>
    <property type="project" value="TreeGrafter"/>
</dbReference>
<evidence type="ECO:0000256" key="1">
    <source>
        <dbReference type="SAM" id="MobiDB-lite"/>
    </source>
</evidence>
<keyword evidence="2" id="KW-0732">Signal</keyword>
<organism evidence="3 4">
    <name type="scientific">Nephila pilipes</name>
    <name type="common">Giant wood spider</name>
    <name type="synonym">Nephila maculata</name>
    <dbReference type="NCBI Taxonomy" id="299642"/>
    <lineage>
        <taxon>Eukaryota</taxon>
        <taxon>Metazoa</taxon>
        <taxon>Ecdysozoa</taxon>
        <taxon>Arthropoda</taxon>
        <taxon>Chelicerata</taxon>
        <taxon>Arachnida</taxon>
        <taxon>Araneae</taxon>
        <taxon>Araneomorphae</taxon>
        <taxon>Entelegynae</taxon>
        <taxon>Araneoidea</taxon>
        <taxon>Nephilidae</taxon>
        <taxon>Nephila</taxon>
    </lineage>
</organism>
<feature type="region of interest" description="Disordered" evidence="1">
    <location>
        <begin position="30"/>
        <end position="94"/>
    </location>
</feature>
<evidence type="ECO:0000313" key="4">
    <source>
        <dbReference type="Proteomes" id="UP000887013"/>
    </source>
</evidence>
<dbReference type="AlphaFoldDB" id="A0A8X6MF47"/>
<evidence type="ECO:0000256" key="2">
    <source>
        <dbReference type="SAM" id="SignalP"/>
    </source>
</evidence>
<accession>A0A8X6MF47</accession>
<dbReference type="GO" id="GO:0004222">
    <property type="term" value="F:metalloendopeptidase activity"/>
    <property type="evidence" value="ECO:0007669"/>
    <property type="project" value="TreeGrafter"/>
</dbReference>
<feature type="signal peptide" evidence="2">
    <location>
        <begin position="1"/>
        <end position="25"/>
    </location>
</feature>
<name>A0A8X6MF47_NEPPI</name>
<dbReference type="GO" id="GO:0006509">
    <property type="term" value="P:membrane protein ectodomain proteolysis"/>
    <property type="evidence" value="ECO:0007669"/>
    <property type="project" value="TreeGrafter"/>
</dbReference>
<dbReference type="EMBL" id="BMAW01045540">
    <property type="protein sequence ID" value="GFS50547.1"/>
    <property type="molecule type" value="Genomic_DNA"/>
</dbReference>
<dbReference type="PANTHER" id="PTHR45702">
    <property type="entry name" value="ADAM10/ADAM17 METALLOPEPTIDASE FAMILY MEMBER"/>
    <property type="match status" value="1"/>
</dbReference>
<evidence type="ECO:0000313" key="3">
    <source>
        <dbReference type="EMBL" id="GFS50547.1"/>
    </source>
</evidence>
<dbReference type="InterPro" id="IPR051489">
    <property type="entry name" value="ADAM_Metalloproteinase"/>
</dbReference>
<feature type="region of interest" description="Disordered" evidence="1">
    <location>
        <begin position="106"/>
        <end position="216"/>
    </location>
</feature>
<protein>
    <submittedName>
        <fullName evidence="3">Disintegrin domain-containing protein</fullName>
    </submittedName>
</protein>
<dbReference type="GO" id="GO:0005886">
    <property type="term" value="C:plasma membrane"/>
    <property type="evidence" value="ECO:0007669"/>
    <property type="project" value="TreeGrafter"/>
</dbReference>
<sequence length="544" mass="61279">MSTNYFIYFSCILCVHALLSSKVHGHEGFDETKDKTHHADDTSQHEGKLELLEKSNQTKHEENVKNLTTNNDSKKNLVEEGTTEGISESGNENNKTFAAHEILERIEKNDTFGKTNDTSNGAGQTENLYRISKGPRLDGYPPDDDEASSVEDYYPNGIYENKNSNYEGHNDTEVHRNHSDVRNEKESTEKNGQPHDKSSNRQDKESTKAISDNFTENSNLSTNEFDIAQLVEAFKKEKTTQKIIRDPVESNTILLLKDFNAPEEVILGILKPFVIWPNVVIMVQNKSEEKKISDLEDLSVYEGSLKSVHGSYVCGSIVNDSFTGVILFEDGSVMYVGLSKNENAQERSNLYGKRDQEIEPSNSHSCKKEEEKILCFESKKKENKRNNLNFVRSGISDLPKNHHNQRHHNHSEEHHACNSSCSVELVSDASHFVDVHKGNVAQALREIILITMQANHTLNQVDLDEDGTPDSISLKIESIVMNATKENGNSSGEEKVMNKKIEMFQNRLQSNCISILLLGEQLTEDEPVSIAYEGIPIILFCNSN</sequence>
<feature type="compositionally biased region" description="Basic and acidic residues" evidence="1">
    <location>
        <begin position="30"/>
        <end position="64"/>
    </location>
</feature>
<feature type="compositionally biased region" description="Low complexity" evidence="1">
    <location>
        <begin position="79"/>
        <end position="92"/>
    </location>
</feature>